<organism evidence="4 5">
    <name type="scientific">Caldithrix abyssi DSM 13497</name>
    <dbReference type="NCBI Taxonomy" id="880073"/>
    <lineage>
        <taxon>Bacteria</taxon>
        <taxon>Pseudomonadati</taxon>
        <taxon>Calditrichota</taxon>
        <taxon>Calditrichia</taxon>
        <taxon>Calditrichales</taxon>
        <taxon>Calditrichaceae</taxon>
        <taxon>Caldithrix</taxon>
    </lineage>
</organism>
<protein>
    <submittedName>
        <fullName evidence="3 4">UDP-N-acetylglucosamine 2-epimerase</fullName>
    </submittedName>
</protein>
<dbReference type="STRING" id="880073.Cabys_3453"/>
<reference evidence="3 6" key="2">
    <citation type="submission" date="2016-11" db="EMBL/GenBank/DDBJ databases">
        <title>Genomic analysis of Caldithrix abyssi and proposal of a novel bacterial phylum Caldithrichaeota.</title>
        <authorList>
            <person name="Kublanov I."/>
            <person name="Sigalova O."/>
            <person name="Gavrilov S."/>
            <person name="Lebedinsky A."/>
            <person name="Ivanova N."/>
            <person name="Daum C."/>
            <person name="Reddy T."/>
            <person name="Klenk H.P."/>
            <person name="Goker M."/>
            <person name="Reva O."/>
            <person name="Miroshnichenko M."/>
            <person name="Kyprides N."/>
            <person name="Woyke T."/>
            <person name="Gelfand M."/>
        </authorList>
    </citation>
    <scope>NUCLEOTIDE SEQUENCE [LARGE SCALE GENOMIC DNA]</scope>
    <source>
        <strain evidence="3 6">LF13</strain>
    </source>
</reference>
<dbReference type="NCBIfam" id="TIGR00236">
    <property type="entry name" value="wecB"/>
    <property type="match status" value="1"/>
</dbReference>
<dbReference type="AlphaFoldDB" id="H1XS93"/>
<accession>H1XS93</accession>
<dbReference type="Proteomes" id="UP000183868">
    <property type="component" value="Chromosome"/>
</dbReference>
<dbReference type="PANTHER" id="PTHR43174">
    <property type="entry name" value="UDP-N-ACETYLGLUCOSAMINE 2-EPIMERASE"/>
    <property type="match status" value="1"/>
</dbReference>
<name>H1XS93_CALAY</name>
<sequence precursor="true">MIKVINVVGARPNFMKIAPIQREMSKYSNIKPVLVHTGQHYDKRMSKFFFNDLQLPEPDIYLGVGSGTHAEQTAKIMTHFEKILNEEKPDLVLVVGDVNSTAACSLVAAKMNTKIAHVEAGLRSFDRTMPEEINRLVTDVLSDLLFVTEKSGLENLKREGIADHKVHFVGHVMIDSLIYFKPKADQSAILDELNLTPGEYGVITLHRPSNVDNKQNFEKLLNAFAQIEQRLPLIFPIHPRSQKMIDQFGLREKVEKMSNLRLLDPLGYLDFMKLLHNAKLVLTDSGGIQEETTFLGIPCITMRENTERPITVEIGTNVLVGTDTQRIVLEAEKILDGNAKKGQIPELWDGHAAERIVKIINEELS</sequence>
<dbReference type="SUPFAM" id="SSF53756">
    <property type="entry name" value="UDP-Glycosyltransferase/glycogen phosphorylase"/>
    <property type="match status" value="1"/>
</dbReference>
<dbReference type="InParanoid" id="H1XS93"/>
<dbReference type="EMBL" id="CP018099">
    <property type="protein sequence ID" value="APF20199.1"/>
    <property type="molecule type" value="Genomic_DNA"/>
</dbReference>
<dbReference type="HOGENOM" id="CLU_041674_0_1_0"/>
<dbReference type="RefSeq" id="WP_006927205.1">
    <property type="nucleotide sequence ID" value="NZ_CM001402.1"/>
</dbReference>
<evidence type="ECO:0000313" key="4">
    <source>
        <dbReference type="EMBL" id="EHO40257.1"/>
    </source>
</evidence>
<evidence type="ECO:0000313" key="3">
    <source>
        <dbReference type="EMBL" id="APF20199.1"/>
    </source>
</evidence>
<dbReference type="eggNOG" id="COG0381">
    <property type="taxonomic scope" value="Bacteria"/>
</dbReference>
<feature type="domain" description="UDP-N-acetylglucosamine 2-epimerase" evidence="2">
    <location>
        <begin position="23"/>
        <end position="360"/>
    </location>
</feature>
<dbReference type="PANTHER" id="PTHR43174:SF1">
    <property type="entry name" value="UDP-N-ACETYLGLUCOSAMINE 2-EPIMERASE"/>
    <property type="match status" value="1"/>
</dbReference>
<comment type="similarity">
    <text evidence="1">Belongs to the UDP-N-acetylglucosamine 2-epimerase family.</text>
</comment>
<dbReference type="OrthoDB" id="9803238at2"/>
<reference evidence="4 5" key="1">
    <citation type="submission" date="2011-09" db="EMBL/GenBank/DDBJ databases">
        <title>The permanent draft genome of Caldithrix abyssi DSM 13497.</title>
        <authorList>
            <consortium name="US DOE Joint Genome Institute (JGI-PGF)"/>
            <person name="Lucas S."/>
            <person name="Han J."/>
            <person name="Lapidus A."/>
            <person name="Bruce D."/>
            <person name="Goodwin L."/>
            <person name="Pitluck S."/>
            <person name="Peters L."/>
            <person name="Kyrpides N."/>
            <person name="Mavromatis K."/>
            <person name="Ivanova N."/>
            <person name="Mikhailova N."/>
            <person name="Chertkov O."/>
            <person name="Detter J.C."/>
            <person name="Tapia R."/>
            <person name="Han C."/>
            <person name="Land M."/>
            <person name="Hauser L."/>
            <person name="Markowitz V."/>
            <person name="Cheng J.-F."/>
            <person name="Hugenholtz P."/>
            <person name="Woyke T."/>
            <person name="Wu D."/>
            <person name="Spring S."/>
            <person name="Brambilla E."/>
            <person name="Klenk H.-P."/>
            <person name="Eisen J.A."/>
        </authorList>
    </citation>
    <scope>NUCLEOTIDE SEQUENCE [LARGE SCALE GENOMIC DNA]</scope>
    <source>
        <strain evidence="4 5">DSM 13497</strain>
    </source>
</reference>
<dbReference type="Gene3D" id="3.40.50.2000">
    <property type="entry name" value="Glycogen Phosphorylase B"/>
    <property type="match status" value="2"/>
</dbReference>
<dbReference type="CDD" id="cd03786">
    <property type="entry name" value="GTB_UDP-GlcNAc_2-Epimerase"/>
    <property type="match status" value="1"/>
</dbReference>
<dbReference type="InterPro" id="IPR029767">
    <property type="entry name" value="WecB-like"/>
</dbReference>
<dbReference type="Proteomes" id="UP000004671">
    <property type="component" value="Chromosome"/>
</dbReference>
<proteinExistence type="inferred from homology"/>
<evidence type="ECO:0000313" key="6">
    <source>
        <dbReference type="Proteomes" id="UP000183868"/>
    </source>
</evidence>
<dbReference type="PaxDb" id="880073-Calab_0614"/>
<evidence type="ECO:0000313" key="5">
    <source>
        <dbReference type="Proteomes" id="UP000004671"/>
    </source>
</evidence>
<gene>
    <name evidence="3" type="ORF">Cabys_3453</name>
    <name evidence="4" type="ORF">Calab_0614</name>
</gene>
<dbReference type="GO" id="GO:0016853">
    <property type="term" value="F:isomerase activity"/>
    <property type="evidence" value="ECO:0007669"/>
    <property type="project" value="UniProtKB-KW"/>
</dbReference>
<dbReference type="KEGG" id="caby:Cabys_3453"/>
<evidence type="ECO:0000259" key="2">
    <source>
        <dbReference type="Pfam" id="PF02350"/>
    </source>
</evidence>
<keyword evidence="1" id="KW-0413">Isomerase</keyword>
<dbReference type="EMBL" id="CM001402">
    <property type="protein sequence ID" value="EHO40257.1"/>
    <property type="molecule type" value="Genomic_DNA"/>
</dbReference>
<dbReference type="InterPro" id="IPR003331">
    <property type="entry name" value="UDP_GlcNAc_Epimerase_2_dom"/>
</dbReference>
<keyword evidence="5" id="KW-1185">Reference proteome</keyword>
<dbReference type="Pfam" id="PF02350">
    <property type="entry name" value="Epimerase_2"/>
    <property type="match status" value="1"/>
</dbReference>
<dbReference type="FunCoup" id="H1XS93">
    <property type="interactions" value="347"/>
</dbReference>
<evidence type="ECO:0000256" key="1">
    <source>
        <dbReference type="RuleBase" id="RU003513"/>
    </source>
</evidence>